<organism evidence="1 2">
    <name type="scientific">Folsomia candida</name>
    <name type="common">Springtail</name>
    <dbReference type="NCBI Taxonomy" id="158441"/>
    <lineage>
        <taxon>Eukaryota</taxon>
        <taxon>Metazoa</taxon>
        <taxon>Ecdysozoa</taxon>
        <taxon>Arthropoda</taxon>
        <taxon>Hexapoda</taxon>
        <taxon>Collembola</taxon>
        <taxon>Entomobryomorpha</taxon>
        <taxon>Isotomoidea</taxon>
        <taxon>Isotomidae</taxon>
        <taxon>Proisotominae</taxon>
        <taxon>Folsomia</taxon>
    </lineage>
</organism>
<keyword evidence="2" id="KW-1185">Reference proteome</keyword>
<reference evidence="1 2" key="1">
    <citation type="submission" date="2015-12" db="EMBL/GenBank/DDBJ databases">
        <title>The genome of Folsomia candida.</title>
        <authorList>
            <person name="Faddeeva A."/>
            <person name="Derks M.F."/>
            <person name="Anvar Y."/>
            <person name="Smit S."/>
            <person name="Van Straalen N."/>
            <person name="Roelofs D."/>
        </authorList>
    </citation>
    <scope>NUCLEOTIDE SEQUENCE [LARGE SCALE GENOMIC DNA]</scope>
    <source>
        <strain evidence="1 2">VU population</strain>
        <tissue evidence="1">Whole body</tissue>
    </source>
</reference>
<gene>
    <name evidence="1" type="ORF">Fcan01_14718</name>
</gene>
<evidence type="ECO:0000313" key="2">
    <source>
        <dbReference type="Proteomes" id="UP000198287"/>
    </source>
</evidence>
<evidence type="ECO:0000313" key="1">
    <source>
        <dbReference type="EMBL" id="OXA50456.1"/>
    </source>
</evidence>
<dbReference type="EMBL" id="LNIX01000009">
    <property type="protein sequence ID" value="OXA50456.1"/>
    <property type="molecule type" value="Genomic_DNA"/>
</dbReference>
<sequence>MATNFGQIRDQLTDFNSFGLMTTLIPPPPEVQQCWQWNTDSSEVQLRTNSGNLLRIPSGCPIFDQELQEFERYIPRSVLSNDFASTPAGGQFTAGMAADIQEFRVDLSSNPGKPSTTRIALLRMIYQADIKKIRMREEGGRLVVNKITGQLQPYDAAYPQPNITTTIPNTSQARNHLDIIADINLNGARGFYGPRSERCRHGKCNVTGPCVDQSATVEYGPDLLFQPRKRFTCEVNNVVYLLYCNECLRLGLSTTYCGETEEKNCHQRFGQHTYKFSTRSLNTRFPKGTNERLVALREVFQGVLEGDEDPDRVMQDPYSHFTLVHPPTNGNDHRRYVFIDGGFPSVRSRKLCEMKFISFFGAVDYNYNTHSGNLNHM</sequence>
<comment type="caution">
    <text evidence="1">The sequence shown here is derived from an EMBL/GenBank/DDBJ whole genome shotgun (WGS) entry which is preliminary data.</text>
</comment>
<name>A0A226E1V3_FOLCA</name>
<dbReference type="Proteomes" id="UP000198287">
    <property type="component" value="Unassembled WGS sequence"/>
</dbReference>
<proteinExistence type="predicted"/>
<protein>
    <submittedName>
        <fullName evidence="1">Uncharacterized protein</fullName>
    </submittedName>
</protein>
<accession>A0A226E1V3</accession>
<dbReference type="AlphaFoldDB" id="A0A226E1V3"/>